<dbReference type="Gene3D" id="3.60.110.10">
    <property type="entry name" value="Carbon-nitrogen hydrolase"/>
    <property type="match status" value="1"/>
</dbReference>
<dbReference type="PROSITE" id="PS50263">
    <property type="entry name" value="CN_HYDROLASE"/>
    <property type="match status" value="1"/>
</dbReference>
<feature type="domain" description="CN hydrolase" evidence="2">
    <location>
        <begin position="5"/>
        <end position="237"/>
    </location>
</feature>
<comment type="caution">
    <text evidence="3">The sequence shown here is derived from an EMBL/GenBank/DDBJ whole genome shotgun (WGS) entry which is preliminary data.</text>
</comment>
<dbReference type="FunFam" id="3.60.110.10:FF:000004">
    <property type="entry name" value="Carbon-nitrogen hydrolase"/>
    <property type="match status" value="1"/>
</dbReference>
<dbReference type="NCBIfam" id="NF007757">
    <property type="entry name" value="PRK10438.1"/>
    <property type="match status" value="1"/>
</dbReference>
<evidence type="ECO:0000313" key="3">
    <source>
        <dbReference type="EMBL" id="GAH46906.1"/>
    </source>
</evidence>
<dbReference type="GO" id="GO:0106008">
    <property type="term" value="F:2-oxoglutaramate amidase activity"/>
    <property type="evidence" value="ECO:0007669"/>
    <property type="project" value="TreeGrafter"/>
</dbReference>
<protein>
    <recommendedName>
        <fullName evidence="2">CN hydrolase domain-containing protein</fullName>
    </recommendedName>
</protein>
<dbReference type="AlphaFoldDB" id="X1FMI9"/>
<sequence>MTDELKITIVQANIHWENKKENMEMFSHMIRNMAQHTDLVILPEMFSTGFSMKPALLSEHVNGPTVHWMDEIAREHNAVVTGSIIFSEKNKFLNRLIWMPPEGDYDYYDKRHLFRMGEENQRYSAGNRKLITNWKGWRFRPLVCYDLRFPVWSRNINDYDMLIYIANWPEARRKVWKSLLVARALENQAYVVGVNRVGVDGRDISYAGESMIVGPRGNIVSKISAHKESIETVSLSLDDLITFREKFPVHLDADNFRIYE</sequence>
<name>X1FMI9_9ZZZZ</name>
<reference evidence="3" key="1">
    <citation type="journal article" date="2014" name="Front. Microbiol.">
        <title>High frequency of phylogenetically diverse reductive dehalogenase-homologous genes in deep subseafloor sedimentary metagenomes.</title>
        <authorList>
            <person name="Kawai M."/>
            <person name="Futagami T."/>
            <person name="Toyoda A."/>
            <person name="Takaki Y."/>
            <person name="Nishi S."/>
            <person name="Hori S."/>
            <person name="Arai W."/>
            <person name="Tsubouchi T."/>
            <person name="Morono Y."/>
            <person name="Uchiyama I."/>
            <person name="Ito T."/>
            <person name="Fujiyama A."/>
            <person name="Inagaki F."/>
            <person name="Takami H."/>
        </authorList>
    </citation>
    <scope>NUCLEOTIDE SEQUENCE</scope>
    <source>
        <strain evidence="3">Expedition CK06-06</strain>
    </source>
</reference>
<dbReference type="Pfam" id="PF00795">
    <property type="entry name" value="CN_hydrolase"/>
    <property type="match status" value="1"/>
</dbReference>
<dbReference type="CDD" id="cd07575">
    <property type="entry name" value="Xc-1258_like"/>
    <property type="match status" value="1"/>
</dbReference>
<gene>
    <name evidence="3" type="ORF">S03H2_12489</name>
</gene>
<dbReference type="InterPro" id="IPR036526">
    <property type="entry name" value="C-N_Hydrolase_sf"/>
</dbReference>
<dbReference type="SUPFAM" id="SSF56317">
    <property type="entry name" value="Carbon-nitrogen hydrolase"/>
    <property type="match status" value="1"/>
</dbReference>
<dbReference type="PANTHER" id="PTHR47799">
    <property type="entry name" value="OMEGA-AMIDASE YAFV"/>
    <property type="match status" value="1"/>
</dbReference>
<dbReference type="InterPro" id="IPR003010">
    <property type="entry name" value="C-N_Hydrolase"/>
</dbReference>
<dbReference type="InterPro" id="IPR052737">
    <property type="entry name" value="Omega-amidase_YafV"/>
</dbReference>
<evidence type="ECO:0000256" key="1">
    <source>
        <dbReference type="ARBA" id="ARBA00022801"/>
    </source>
</evidence>
<organism evidence="3">
    <name type="scientific">marine sediment metagenome</name>
    <dbReference type="NCBI Taxonomy" id="412755"/>
    <lineage>
        <taxon>unclassified sequences</taxon>
        <taxon>metagenomes</taxon>
        <taxon>ecological metagenomes</taxon>
    </lineage>
</organism>
<proteinExistence type="predicted"/>
<accession>X1FMI9</accession>
<dbReference type="EMBL" id="BARU01006354">
    <property type="protein sequence ID" value="GAH46906.1"/>
    <property type="molecule type" value="Genomic_DNA"/>
</dbReference>
<evidence type="ECO:0000259" key="2">
    <source>
        <dbReference type="PROSITE" id="PS50263"/>
    </source>
</evidence>
<dbReference type="GO" id="GO:0050152">
    <property type="term" value="F:omega-amidase activity"/>
    <property type="evidence" value="ECO:0007669"/>
    <property type="project" value="TreeGrafter"/>
</dbReference>
<keyword evidence="1" id="KW-0378">Hydrolase</keyword>
<dbReference type="PANTHER" id="PTHR47799:SF1">
    <property type="entry name" value="OMEGA-AMIDASE YAFV"/>
    <property type="match status" value="1"/>
</dbReference>